<organism evidence="1 2">
    <name type="scientific">Mycena indigotica</name>
    <dbReference type="NCBI Taxonomy" id="2126181"/>
    <lineage>
        <taxon>Eukaryota</taxon>
        <taxon>Fungi</taxon>
        <taxon>Dikarya</taxon>
        <taxon>Basidiomycota</taxon>
        <taxon>Agaricomycotina</taxon>
        <taxon>Agaricomycetes</taxon>
        <taxon>Agaricomycetidae</taxon>
        <taxon>Agaricales</taxon>
        <taxon>Marasmiineae</taxon>
        <taxon>Mycenaceae</taxon>
        <taxon>Mycena</taxon>
    </lineage>
</organism>
<evidence type="ECO:0000313" key="2">
    <source>
        <dbReference type="Proteomes" id="UP000636479"/>
    </source>
</evidence>
<proteinExistence type="predicted"/>
<keyword evidence="2" id="KW-1185">Reference proteome</keyword>
<dbReference type="Proteomes" id="UP000636479">
    <property type="component" value="Unassembled WGS sequence"/>
</dbReference>
<accession>A0A8H6SG64</accession>
<gene>
    <name evidence="1" type="ORF">MIND_00958100</name>
</gene>
<dbReference type="RefSeq" id="XP_037217609.1">
    <property type="nucleotide sequence ID" value="XM_037366197.1"/>
</dbReference>
<dbReference type="OrthoDB" id="3070244at2759"/>
<evidence type="ECO:0000313" key="1">
    <source>
        <dbReference type="EMBL" id="KAF7297250.1"/>
    </source>
</evidence>
<dbReference type="AlphaFoldDB" id="A0A8H6SG64"/>
<dbReference type="EMBL" id="JACAZF010000008">
    <property type="protein sequence ID" value="KAF7297250.1"/>
    <property type="molecule type" value="Genomic_DNA"/>
</dbReference>
<reference evidence="1" key="1">
    <citation type="submission" date="2020-05" db="EMBL/GenBank/DDBJ databases">
        <title>Mycena genomes resolve the evolution of fungal bioluminescence.</title>
        <authorList>
            <person name="Tsai I.J."/>
        </authorList>
    </citation>
    <scope>NUCLEOTIDE SEQUENCE</scope>
    <source>
        <strain evidence="1">171206Taipei</strain>
    </source>
</reference>
<dbReference type="GeneID" id="59348713"/>
<protein>
    <submittedName>
        <fullName evidence="1">BHLH domain-containing protein</fullName>
    </submittedName>
</protein>
<sequence>MYLPIELVELILSNFTPHTRHDQVELNKSDTFALAKCALVCRAWVAPSRRILFRNVTIVERKAYTFERLFPSRRSRSSRDTTFYPFVRELHFRLAEGGKRWLESTFQRNISPHLQNTVRHLWLHGQGFVSPGHKKIKPCPTGFTQVTHLRISGVWGFSVVQMVEFIASFPMLEELTIGVSEYLRGAEGPMPSNQVPAMLRRASFKWVHSRPIFDWVRLGRPTGMEALRFHLPNEHDYTDFAASVFEYIAQQGSSLLSLGLMINDQTRWLYDARGLDTDSPPLSMLFSAFLRSNSRLQHLFMDVSEESRYWRSSGHRSIGTLLIRNALSDNSSRLRALKILTVRSSSVFADVMDVLRRPPLATHYSTRFVYTGSVTFTSWLEWRQELESNRVECIIGHWMDEDYDY</sequence>
<name>A0A8H6SG64_9AGAR</name>
<comment type="caution">
    <text evidence="1">The sequence shown here is derived from an EMBL/GenBank/DDBJ whole genome shotgun (WGS) entry which is preliminary data.</text>
</comment>